<comment type="caution">
    <text evidence="1">The sequence shown here is derived from an EMBL/GenBank/DDBJ whole genome shotgun (WGS) entry which is preliminary data.</text>
</comment>
<name>A0ABR7Q0F6_9BURK</name>
<protein>
    <submittedName>
        <fullName evidence="1">Uncharacterized protein</fullName>
    </submittedName>
</protein>
<organism evidence="1 2">
    <name type="scientific">Paraburkholderia podalyriae</name>
    <dbReference type="NCBI Taxonomy" id="1938811"/>
    <lineage>
        <taxon>Bacteria</taxon>
        <taxon>Pseudomonadati</taxon>
        <taxon>Pseudomonadota</taxon>
        <taxon>Betaproteobacteria</taxon>
        <taxon>Burkholderiales</taxon>
        <taxon>Burkholderiaceae</taxon>
        <taxon>Paraburkholderia</taxon>
    </lineage>
</organism>
<dbReference type="RefSeq" id="WP_187638885.1">
    <property type="nucleotide sequence ID" value="NZ_VZQQ01000076.1"/>
</dbReference>
<gene>
    <name evidence="1" type="ORF">F6X42_37850</name>
</gene>
<dbReference type="Proteomes" id="UP000736373">
    <property type="component" value="Unassembled WGS sequence"/>
</dbReference>
<dbReference type="EMBL" id="VZQQ01000076">
    <property type="protein sequence ID" value="MBC8752012.1"/>
    <property type="molecule type" value="Genomic_DNA"/>
</dbReference>
<accession>A0ABR7Q0F6</accession>
<reference evidence="1 2" key="1">
    <citation type="submission" date="2019-09" db="EMBL/GenBank/DDBJ databases">
        <title>Paraburkholderia podalyriae sp. nov., A South African Podalyria-associated rhizobium.</title>
        <authorList>
            <person name="Mavima L."/>
            <person name="Beukes C.W."/>
            <person name="Palmer M."/>
            <person name="De Meyer S.E."/>
            <person name="James E.K."/>
            <person name="Maluk M."/>
            <person name="Avontuur J.R."/>
            <person name="Chan W.Y."/>
            <person name="Venter S.N."/>
            <person name="Steenkamp E.T."/>
        </authorList>
    </citation>
    <scope>NUCLEOTIDE SEQUENCE [LARGE SCALE GENOMIC DNA]</scope>
    <source>
        <strain evidence="1 2">WC7.3b</strain>
    </source>
</reference>
<sequence>MTKRSDLPAQSASRARYYTSARFLSAEPGDINVKAVKRNRAFDEALRLNKYEVELARGASHIASTLYEEWMLAAVSETILQFEPSHGRDDPMTFAHALLRRSELRGKPAAAKVLHDFIECGRLPEEIPSAPPGPVSARKPVARKVNGADLGKTEARVAAKAA</sequence>
<evidence type="ECO:0000313" key="1">
    <source>
        <dbReference type="EMBL" id="MBC8752012.1"/>
    </source>
</evidence>
<proteinExistence type="predicted"/>
<evidence type="ECO:0000313" key="2">
    <source>
        <dbReference type="Proteomes" id="UP000736373"/>
    </source>
</evidence>
<keyword evidence="2" id="KW-1185">Reference proteome</keyword>